<proteinExistence type="predicted"/>
<keyword evidence="3" id="KW-1185">Reference proteome</keyword>
<reference evidence="2 3" key="1">
    <citation type="submission" date="2020-04" db="EMBL/GenBank/DDBJ databases">
        <authorList>
            <person name="Zheng R.K."/>
            <person name="Sun C.M."/>
        </authorList>
    </citation>
    <scope>NUCLEOTIDE SEQUENCE [LARGE SCALE GENOMIC DNA]</scope>
    <source>
        <strain evidence="3">zrk29</strain>
    </source>
</reference>
<feature type="transmembrane region" description="Helical" evidence="1">
    <location>
        <begin position="74"/>
        <end position="92"/>
    </location>
</feature>
<feature type="transmembrane region" description="Helical" evidence="1">
    <location>
        <begin position="136"/>
        <end position="157"/>
    </location>
</feature>
<organism evidence="2 3">
    <name type="scientific">Hujiaoplasma nucleasis</name>
    <dbReference type="NCBI Taxonomy" id="2725268"/>
    <lineage>
        <taxon>Bacteria</taxon>
        <taxon>Bacillati</taxon>
        <taxon>Mycoplasmatota</taxon>
        <taxon>Mollicutes</taxon>
        <taxon>Candidatus Izemoplasmatales</taxon>
        <taxon>Hujiaoplasmataceae</taxon>
        <taxon>Hujiaoplasma</taxon>
    </lineage>
</organism>
<evidence type="ECO:0000313" key="2">
    <source>
        <dbReference type="EMBL" id="QLY39646.1"/>
    </source>
</evidence>
<keyword evidence="1" id="KW-1133">Transmembrane helix</keyword>
<dbReference type="Gene3D" id="1.10.1760.20">
    <property type="match status" value="1"/>
</dbReference>
<gene>
    <name evidence="2" type="ORF">HF295_01720</name>
</gene>
<protein>
    <submittedName>
        <fullName evidence="2">Uncharacterized protein</fullName>
    </submittedName>
</protein>
<dbReference type="KEGG" id="tbk:HF295_01720"/>
<name>A0A7L6N071_9MOLU</name>
<accession>A0A7L6N071</accession>
<dbReference type="AlphaFoldDB" id="A0A7L6N071"/>
<dbReference type="Proteomes" id="UP000512167">
    <property type="component" value="Chromosome"/>
</dbReference>
<evidence type="ECO:0000313" key="3">
    <source>
        <dbReference type="Proteomes" id="UP000512167"/>
    </source>
</evidence>
<dbReference type="EMBL" id="CP051151">
    <property type="protein sequence ID" value="QLY39646.1"/>
    <property type="molecule type" value="Genomic_DNA"/>
</dbReference>
<dbReference type="RefSeq" id="WP_312032124.1">
    <property type="nucleotide sequence ID" value="NZ_CP051151.1"/>
</dbReference>
<keyword evidence="1" id="KW-0472">Membrane</keyword>
<evidence type="ECO:0000256" key="1">
    <source>
        <dbReference type="SAM" id="Phobius"/>
    </source>
</evidence>
<keyword evidence="1" id="KW-0812">Transmembrane</keyword>
<sequence length="170" mass="19635">MNNHVKEISLLAISTSILIVQEYVLQFLPNIQLTTLLILVYTYVFGLKKTSMIVLVHVFIDNLLLGSIGMIHVWLPMLLAWLLITFLFSLLIKKSHNLLVYAFSAYLFGHLYGLIFAPFQALLLNVPMTPYLIADIPFQLIMGITNFLTILWFFPVLSKFLSDLYKHYQH</sequence>
<feature type="transmembrane region" description="Helical" evidence="1">
    <location>
        <begin position="99"/>
        <end position="124"/>
    </location>
</feature>